<proteinExistence type="predicted"/>
<keyword evidence="4" id="KW-0472">Membrane</keyword>
<evidence type="ECO:0000259" key="6">
    <source>
        <dbReference type="Pfam" id="PF06458"/>
    </source>
</evidence>
<sequence length="614" mass="68131">MKKITKKLFHLTLIVAICFSFYPQTTMAFDNENITVNHEKTDIVMAADLGGQTWLINEVNRQLSPKKVGVDLTFEDLTKITSINLNNRSLTGEVPPEINNLVSLESLLLYSNNLTGTIPAELGELPHLNTLRLDYNQLTGTVPDGLGNIDSIQLQSNQLVGQLPLSLYENRTGTNEVNVSGNQVTINSMDNVPSIYSPYTFIYPTPYIPYSGHIEAGNYFFPNLDNSTIFTPFQKGSKTYIDLKAAYMFESELFAGHHVTITDENTEKVIYDGELTEEVRIPFTDWKAGTYSLGFVLDEAFNNPQNKAYVTIQILPTQAEDVTIQYVDEDGATIHDSKQISGDVGDYYDAKRPAYQLTIPNYVLDQSKFPTNTIGTLTDEPQTVTYVYDKIDGAPVTVKYLDENGAELAKPDTLTGKIDSPYETTAKDISGWIVDETKLPTNTSGSFTADSQTVTYTYKTNQTKVTAHDSTIYVGDNWNAKDNFDTAYDQDGKEVPFDEVTVEGTVDTTKPGVYSVKYMYDGAETEINVTVKAKDVPVDPTNPIDPTKPAPSFIPNQPNQIKETVVQSEQSTSASQWKLPITGDNTLGSILYSVVGFTAIFLAISLLRRRKTHS</sequence>
<evidence type="ECO:0000259" key="7">
    <source>
        <dbReference type="Pfam" id="PF07523"/>
    </source>
</evidence>
<keyword evidence="3" id="KW-0677">Repeat</keyword>
<evidence type="ECO:0000313" key="9">
    <source>
        <dbReference type="Proteomes" id="UP000183610"/>
    </source>
</evidence>
<keyword evidence="2" id="KW-0433">Leucine-rich repeat</keyword>
<dbReference type="Gene3D" id="3.10.20.320">
    <property type="entry name" value="Putative peptidoglycan bound protein (lpxtg motif)"/>
    <property type="match status" value="2"/>
</dbReference>
<feature type="domain" description="Ig-like" evidence="7">
    <location>
        <begin position="465"/>
        <end position="531"/>
    </location>
</feature>
<dbReference type="Pfam" id="PF00560">
    <property type="entry name" value="LRR_1"/>
    <property type="match status" value="2"/>
</dbReference>
<dbReference type="InterPro" id="IPR009459">
    <property type="entry name" value="MucBP_dom"/>
</dbReference>
<organism evidence="8 9">
    <name type="scientific">Listeria ivanovii</name>
    <dbReference type="NCBI Taxonomy" id="1638"/>
    <lineage>
        <taxon>Bacteria</taxon>
        <taxon>Bacillati</taxon>
        <taxon>Bacillota</taxon>
        <taxon>Bacilli</taxon>
        <taxon>Bacillales</taxon>
        <taxon>Listeriaceae</taxon>
        <taxon>Listeria</taxon>
    </lineage>
</organism>
<dbReference type="Gene3D" id="2.60.40.10">
    <property type="entry name" value="Immunoglobulins"/>
    <property type="match status" value="1"/>
</dbReference>
<keyword evidence="4" id="KW-0812">Transmembrane</keyword>
<feature type="transmembrane region" description="Helical" evidence="4">
    <location>
        <begin position="590"/>
        <end position="607"/>
    </location>
</feature>
<keyword evidence="5" id="KW-0732">Signal</keyword>
<dbReference type="PANTHER" id="PTHR48059">
    <property type="entry name" value="POLYGALACTURONASE INHIBITOR 1"/>
    <property type="match status" value="1"/>
</dbReference>
<dbReference type="FunFam" id="3.80.10.10:FF:000041">
    <property type="entry name" value="LRR receptor-like serine/threonine-protein kinase ERECTA"/>
    <property type="match status" value="1"/>
</dbReference>
<dbReference type="InterPro" id="IPR001611">
    <property type="entry name" value="Leu-rich_rpt"/>
</dbReference>
<protein>
    <submittedName>
        <fullName evidence="8">MucBP domain-containing protein</fullName>
    </submittedName>
</protein>
<dbReference type="InterPro" id="IPR013783">
    <property type="entry name" value="Ig-like_fold"/>
</dbReference>
<feature type="chain" id="PRO_5044016107" evidence="5">
    <location>
        <begin position="29"/>
        <end position="614"/>
    </location>
</feature>
<feature type="domain" description="MucBP" evidence="6">
    <location>
        <begin position="321"/>
        <end position="388"/>
    </location>
</feature>
<dbReference type="AlphaFoldDB" id="A0AAX2DMV8"/>
<feature type="signal peptide" evidence="5">
    <location>
        <begin position="1"/>
        <end position="28"/>
    </location>
</feature>
<dbReference type="Pfam" id="PF06458">
    <property type="entry name" value="MucBP"/>
    <property type="match status" value="2"/>
</dbReference>
<evidence type="ECO:0000313" key="8">
    <source>
        <dbReference type="EMBL" id="SDW42904.1"/>
    </source>
</evidence>
<dbReference type="Proteomes" id="UP000183610">
    <property type="component" value="Unassembled WGS sequence"/>
</dbReference>
<dbReference type="Gene3D" id="3.80.10.10">
    <property type="entry name" value="Ribonuclease Inhibitor"/>
    <property type="match status" value="1"/>
</dbReference>
<dbReference type="RefSeq" id="WP_074673841.1">
    <property type="nucleotide sequence ID" value="NZ_FNMX01000003.1"/>
</dbReference>
<dbReference type="InterPro" id="IPR022038">
    <property type="entry name" value="Ig-like_bact"/>
</dbReference>
<keyword evidence="4" id="KW-1133">Transmembrane helix</keyword>
<evidence type="ECO:0000256" key="3">
    <source>
        <dbReference type="ARBA" id="ARBA00022737"/>
    </source>
</evidence>
<reference evidence="8 9" key="1">
    <citation type="submission" date="2016-10" db="EMBL/GenBank/DDBJ databases">
        <authorList>
            <person name="Varghese N."/>
            <person name="Submissions S."/>
        </authorList>
    </citation>
    <scope>NUCLEOTIDE SEQUENCE [LARGE SCALE GENOMIC DNA]</scope>
    <source>
        <strain evidence="8 9">ATCC 49954</strain>
    </source>
</reference>
<name>A0AAX2DMV8_LISIV</name>
<accession>A0AAX2DMV8</accession>
<evidence type="ECO:0000256" key="5">
    <source>
        <dbReference type="SAM" id="SignalP"/>
    </source>
</evidence>
<comment type="caution">
    <text evidence="8">The sequence shown here is derived from an EMBL/GenBank/DDBJ whole genome shotgun (WGS) entry which is preliminary data.</text>
</comment>
<gene>
    <name evidence="8" type="ORF">SAMN05421782_103155</name>
</gene>
<dbReference type="GO" id="GO:0030313">
    <property type="term" value="C:cell envelope"/>
    <property type="evidence" value="ECO:0007669"/>
    <property type="project" value="UniProtKB-SubCell"/>
</dbReference>
<dbReference type="Pfam" id="PF07523">
    <property type="entry name" value="Big_3"/>
    <property type="match status" value="1"/>
</dbReference>
<dbReference type="SUPFAM" id="SSF52058">
    <property type="entry name" value="L domain-like"/>
    <property type="match status" value="1"/>
</dbReference>
<dbReference type="InterPro" id="IPR051848">
    <property type="entry name" value="PGIP"/>
</dbReference>
<dbReference type="EMBL" id="FNMX01000003">
    <property type="protein sequence ID" value="SDW42904.1"/>
    <property type="molecule type" value="Genomic_DNA"/>
</dbReference>
<evidence type="ECO:0000256" key="1">
    <source>
        <dbReference type="ARBA" id="ARBA00004196"/>
    </source>
</evidence>
<evidence type="ECO:0000256" key="2">
    <source>
        <dbReference type="ARBA" id="ARBA00022614"/>
    </source>
</evidence>
<feature type="domain" description="MucBP" evidence="6">
    <location>
        <begin position="395"/>
        <end position="459"/>
    </location>
</feature>
<comment type="subcellular location">
    <subcellularLocation>
        <location evidence="1">Cell envelope</location>
    </subcellularLocation>
</comment>
<dbReference type="InterPro" id="IPR032675">
    <property type="entry name" value="LRR_dom_sf"/>
</dbReference>
<evidence type="ECO:0000256" key="4">
    <source>
        <dbReference type="SAM" id="Phobius"/>
    </source>
</evidence>
<dbReference type="PANTHER" id="PTHR48059:SF30">
    <property type="entry name" value="OS06G0587000 PROTEIN"/>
    <property type="match status" value="1"/>
</dbReference>